<organism evidence="1">
    <name type="scientific">marine sediment metagenome</name>
    <dbReference type="NCBI Taxonomy" id="412755"/>
    <lineage>
        <taxon>unclassified sequences</taxon>
        <taxon>metagenomes</taxon>
        <taxon>ecological metagenomes</taxon>
    </lineage>
</organism>
<evidence type="ECO:0000313" key="1">
    <source>
        <dbReference type="EMBL" id="KKL13586.1"/>
    </source>
</evidence>
<name>A0A0F9D708_9ZZZZ</name>
<reference evidence="1" key="1">
    <citation type="journal article" date="2015" name="Nature">
        <title>Complex archaea that bridge the gap between prokaryotes and eukaryotes.</title>
        <authorList>
            <person name="Spang A."/>
            <person name="Saw J.H."/>
            <person name="Jorgensen S.L."/>
            <person name="Zaremba-Niedzwiedzka K."/>
            <person name="Martijn J."/>
            <person name="Lind A.E."/>
            <person name="van Eijk R."/>
            <person name="Schleper C."/>
            <person name="Guy L."/>
            <person name="Ettema T.J."/>
        </authorList>
    </citation>
    <scope>NUCLEOTIDE SEQUENCE</scope>
</reference>
<gene>
    <name evidence="1" type="ORF">LCGC14_2524260</name>
</gene>
<evidence type="ECO:0008006" key="2">
    <source>
        <dbReference type="Google" id="ProtNLM"/>
    </source>
</evidence>
<dbReference type="AlphaFoldDB" id="A0A0F9D708"/>
<accession>A0A0F9D708</accession>
<sequence length="134" mass="15549">MHSMRRRRDQITTEFGIRIRPFLEGLEIRNPTDLSAKAGCNRYVAARMFYETMYPSPTTMEKLLKVGITPAQLIHAMFGQINGVEPPKPSYPLSKTEWEQILLLRDLPSELRDQIFRLLETIHATKPKRSPPQK</sequence>
<proteinExistence type="predicted"/>
<dbReference type="EMBL" id="LAZR01040798">
    <property type="protein sequence ID" value="KKL13586.1"/>
    <property type="molecule type" value="Genomic_DNA"/>
</dbReference>
<protein>
    <recommendedName>
        <fullName evidence="2">HTH cro/C1-type domain-containing protein</fullName>
    </recommendedName>
</protein>
<comment type="caution">
    <text evidence="1">The sequence shown here is derived from an EMBL/GenBank/DDBJ whole genome shotgun (WGS) entry which is preliminary data.</text>
</comment>